<dbReference type="RefSeq" id="WP_268060226.1">
    <property type="nucleotide sequence ID" value="NZ_JAPQFJ010000003.1"/>
</dbReference>
<dbReference type="EMBL" id="JAPQFJ010000003">
    <property type="protein sequence ID" value="MCY6957825.1"/>
    <property type="molecule type" value="Genomic_DNA"/>
</dbReference>
<protein>
    <submittedName>
        <fullName evidence="1">Uncharacterized protein</fullName>
    </submittedName>
</protein>
<reference evidence="1" key="1">
    <citation type="submission" date="2022-12" db="EMBL/GenBank/DDBJ databases">
        <title>Clostridium sp. nov., isolated from industrial wastewater.</title>
        <authorList>
            <person name="Jiayan W."/>
        </authorList>
    </citation>
    <scope>NUCLEOTIDE SEQUENCE</scope>
    <source>
        <strain evidence="1">ZC22-4</strain>
    </source>
</reference>
<accession>A0ABT4D698</accession>
<proteinExistence type="predicted"/>
<evidence type="ECO:0000313" key="2">
    <source>
        <dbReference type="Proteomes" id="UP001144612"/>
    </source>
</evidence>
<keyword evidence="2" id="KW-1185">Reference proteome</keyword>
<comment type="caution">
    <text evidence="1">The sequence shown here is derived from an EMBL/GenBank/DDBJ whole genome shotgun (WGS) entry which is preliminary data.</text>
</comment>
<dbReference type="Proteomes" id="UP001144612">
    <property type="component" value="Unassembled WGS sequence"/>
</dbReference>
<sequence>MSIWDIKTKILLMTNKIALEQDFYKRMDLMDQVITLNDILTEKIAKQQENIKASKRLVLAGKIKNGQAIFY</sequence>
<evidence type="ECO:0000313" key="1">
    <source>
        <dbReference type="EMBL" id="MCY6957825.1"/>
    </source>
</evidence>
<organism evidence="1 2">
    <name type="scientific">Clostridium brassicae</name>
    <dbReference type="NCBI Taxonomy" id="2999072"/>
    <lineage>
        <taxon>Bacteria</taxon>
        <taxon>Bacillati</taxon>
        <taxon>Bacillota</taxon>
        <taxon>Clostridia</taxon>
        <taxon>Eubacteriales</taxon>
        <taxon>Clostridiaceae</taxon>
        <taxon>Clostridium</taxon>
    </lineage>
</organism>
<gene>
    <name evidence="1" type="ORF">OW729_04305</name>
</gene>
<name>A0ABT4D698_9CLOT</name>